<evidence type="ECO:0000313" key="21">
    <source>
        <dbReference type="Proteomes" id="UP000295758"/>
    </source>
</evidence>
<comment type="similarity">
    <text evidence="2">Belongs to the AzlC family.</text>
</comment>
<evidence type="ECO:0000313" key="20">
    <source>
        <dbReference type="Proteomes" id="UP000295472"/>
    </source>
</evidence>
<dbReference type="Proteomes" id="UP000247389">
    <property type="component" value="Unassembled WGS sequence"/>
</dbReference>
<dbReference type="EMBL" id="FMYT01000003">
    <property type="protein sequence ID" value="SDC20314.1"/>
    <property type="molecule type" value="Genomic_DNA"/>
</dbReference>
<feature type="transmembrane region" description="Helical" evidence="8">
    <location>
        <begin position="173"/>
        <end position="193"/>
    </location>
</feature>
<dbReference type="AlphaFoldDB" id="A0A1G6JNM0"/>
<accession>A0A1G6JNM0</accession>
<feature type="transmembrane region" description="Helical" evidence="8">
    <location>
        <begin position="30"/>
        <end position="49"/>
    </location>
</feature>
<evidence type="ECO:0000256" key="4">
    <source>
        <dbReference type="ARBA" id="ARBA00022475"/>
    </source>
</evidence>
<evidence type="ECO:0000313" key="19">
    <source>
        <dbReference type="Proteomes" id="UP000247389"/>
    </source>
</evidence>
<dbReference type="EMBL" id="FNBJ01000040">
    <property type="protein sequence ID" value="SDG04175.1"/>
    <property type="molecule type" value="Genomic_DNA"/>
</dbReference>
<dbReference type="Proteomes" id="UP000295472">
    <property type="component" value="Unassembled WGS sequence"/>
</dbReference>
<comment type="subcellular location">
    <subcellularLocation>
        <location evidence="1">Cell membrane</location>
        <topology evidence="1">Multi-pass membrane protein</topology>
    </subcellularLocation>
</comment>
<keyword evidence="18" id="KW-1185">Reference proteome</keyword>
<evidence type="ECO:0000256" key="2">
    <source>
        <dbReference type="ARBA" id="ARBA00010735"/>
    </source>
</evidence>
<dbReference type="EMBL" id="FNEH01000004">
    <property type="protein sequence ID" value="SDI30868.1"/>
    <property type="molecule type" value="Genomic_DNA"/>
</dbReference>
<feature type="transmembrane region" description="Helical" evidence="8">
    <location>
        <begin position="145"/>
        <end position="167"/>
    </location>
</feature>
<evidence type="ECO:0000256" key="5">
    <source>
        <dbReference type="ARBA" id="ARBA00022692"/>
    </source>
</evidence>
<dbReference type="GeneID" id="57011912"/>
<evidence type="ECO:0000256" key="3">
    <source>
        <dbReference type="ARBA" id="ARBA00022448"/>
    </source>
</evidence>
<dbReference type="Proteomes" id="UP000324896">
    <property type="component" value="Unassembled WGS sequence"/>
</dbReference>
<evidence type="ECO:0000313" key="18">
    <source>
        <dbReference type="Proteomes" id="UP000199519"/>
    </source>
</evidence>
<reference evidence="16 18" key="2">
    <citation type="submission" date="2016-10" db="EMBL/GenBank/DDBJ databases">
        <authorList>
            <person name="Varghese N."/>
            <person name="Submissions S."/>
        </authorList>
    </citation>
    <scope>NUCLEOTIDE SEQUENCE [LARGE SCALE GENOMIC DNA]</scope>
    <source>
        <strain evidence="10 22">WG10</strain>
        <strain evidence="11 18">WG2</strain>
        <strain evidence="13 16">WG5</strain>
    </source>
</reference>
<feature type="transmembrane region" description="Helical" evidence="8">
    <location>
        <begin position="114"/>
        <end position="133"/>
    </location>
</feature>
<evidence type="ECO:0000313" key="11">
    <source>
        <dbReference type="EMBL" id="SDG04175.1"/>
    </source>
</evidence>
<reference evidence="12 17" key="1">
    <citation type="submission" date="2016-10" db="EMBL/GenBank/DDBJ databases">
        <authorList>
            <person name="de Groot N.N."/>
        </authorList>
    </citation>
    <scope>NUCLEOTIDE SEQUENCE [LARGE SCALE GENOMIC DNA]</scope>
    <source>
        <strain evidence="12 17">WG7</strain>
    </source>
</reference>
<dbReference type="Proteomes" id="UP000198945">
    <property type="component" value="Unassembled WGS sequence"/>
</dbReference>
<evidence type="ECO:0000313" key="15">
    <source>
        <dbReference type="EMBL" id="TDX46679.1"/>
    </source>
</evidence>
<dbReference type="EMBL" id="QICM01000015">
    <property type="protein sequence ID" value="PXV65136.1"/>
    <property type="molecule type" value="Genomic_DNA"/>
</dbReference>
<evidence type="ECO:0000313" key="17">
    <source>
        <dbReference type="Proteomes" id="UP000198945"/>
    </source>
</evidence>
<feature type="transmembrane region" description="Helical" evidence="8">
    <location>
        <begin position="200"/>
        <end position="218"/>
    </location>
</feature>
<evidence type="ECO:0000256" key="8">
    <source>
        <dbReference type="SAM" id="Phobius"/>
    </source>
</evidence>
<dbReference type="EMBL" id="FOHG01000040">
    <property type="protein sequence ID" value="SET20828.1"/>
    <property type="molecule type" value="Genomic_DNA"/>
</dbReference>
<evidence type="ECO:0000313" key="10">
    <source>
        <dbReference type="EMBL" id="SDC20314.1"/>
    </source>
</evidence>
<dbReference type="EMBL" id="SOAA01000013">
    <property type="protein sequence ID" value="TDS31093.1"/>
    <property type="molecule type" value="Genomic_DNA"/>
</dbReference>
<feature type="transmembrane region" description="Helical" evidence="8">
    <location>
        <begin position="224"/>
        <end position="240"/>
    </location>
</feature>
<evidence type="ECO:0000313" key="22">
    <source>
        <dbReference type="Proteomes" id="UP000324896"/>
    </source>
</evidence>
<dbReference type="PANTHER" id="PTHR34979:SF1">
    <property type="entry name" value="INNER MEMBRANE PROTEIN YGAZ"/>
    <property type="match status" value="1"/>
</dbReference>
<evidence type="ECO:0000313" key="16">
    <source>
        <dbReference type="Proteomes" id="UP000198612"/>
    </source>
</evidence>
<keyword evidence="4" id="KW-1003">Cell membrane</keyword>
<evidence type="ECO:0000313" key="14">
    <source>
        <dbReference type="EMBL" id="TDS31093.1"/>
    </source>
</evidence>
<evidence type="ECO:0000256" key="1">
    <source>
        <dbReference type="ARBA" id="ARBA00004651"/>
    </source>
</evidence>
<evidence type="ECO:0000313" key="13">
    <source>
        <dbReference type="EMBL" id="SET20828.1"/>
    </source>
</evidence>
<dbReference type="Pfam" id="PF03591">
    <property type="entry name" value="AzlC"/>
    <property type="match status" value="1"/>
</dbReference>
<organism evidence="10 22">
    <name type="scientific">Halanaerobium congolense</name>
    <dbReference type="NCBI Taxonomy" id="54121"/>
    <lineage>
        <taxon>Bacteria</taxon>
        <taxon>Bacillati</taxon>
        <taxon>Bacillota</taxon>
        <taxon>Clostridia</taxon>
        <taxon>Halanaerobiales</taxon>
        <taxon>Halanaerobiaceae</taxon>
        <taxon>Halanaerobium</taxon>
    </lineage>
</organism>
<dbReference type="PANTHER" id="PTHR34979">
    <property type="entry name" value="INNER MEMBRANE PROTEIN YGAZ"/>
    <property type="match status" value="1"/>
</dbReference>
<keyword evidence="3" id="KW-0813">Transport</keyword>
<keyword evidence="5 8" id="KW-0812">Transmembrane</keyword>
<dbReference type="Proteomes" id="UP000199519">
    <property type="component" value="Unassembled WGS sequence"/>
</dbReference>
<evidence type="ECO:0000313" key="9">
    <source>
        <dbReference type="EMBL" id="PXV65136.1"/>
    </source>
</evidence>
<dbReference type="InterPro" id="IPR011606">
    <property type="entry name" value="Brnchd-chn_aa_trnsp_permease"/>
</dbReference>
<feature type="transmembrane region" description="Helical" evidence="8">
    <location>
        <begin position="61"/>
        <end position="94"/>
    </location>
</feature>
<evidence type="ECO:0000256" key="6">
    <source>
        <dbReference type="ARBA" id="ARBA00022989"/>
    </source>
</evidence>
<dbReference type="Proteomes" id="UP000295758">
    <property type="component" value="Unassembled WGS sequence"/>
</dbReference>
<keyword evidence="6 8" id="KW-1133">Transmembrane helix</keyword>
<reference evidence="9 19" key="3">
    <citation type="submission" date="2018-04" db="EMBL/GenBank/DDBJ databases">
        <title>Subsurface microbial communities from deep shales in Ohio and West Virginia, USA.</title>
        <authorList>
            <person name="Wrighton K."/>
        </authorList>
    </citation>
    <scope>NUCLEOTIDE SEQUENCE [LARGE SCALE GENOMIC DNA]</scope>
    <source>
        <strain evidence="15 20">DSMZ 11287</strain>
        <strain evidence="9 19">MSL28</strain>
    </source>
</reference>
<dbReference type="EMBL" id="SOEF01000004">
    <property type="protein sequence ID" value="TDX46679.1"/>
    <property type="molecule type" value="Genomic_DNA"/>
</dbReference>
<evidence type="ECO:0000256" key="7">
    <source>
        <dbReference type="ARBA" id="ARBA00023136"/>
    </source>
</evidence>
<name>A0A1G6JNM0_9FIRM</name>
<sequence>MSQSNEKLVNKENIRTKLKDSNFKNGIKDAFPIVLGYLPIGMAFGMLAVNKGLTSLQATAMSIFIFAGSAQLVSIEMIASGAAAAAIVAMTFLVNLRHLLLSASLSLHLRNLPFYYYPFLGFLITDESFAVGMSKISNQKNKHRYFFGLGVTAYLGWVSSSALGAFLTGFINFGSGGALDFVLPAMFIVLLVMQISSKSEIIVAVFSALLSIFFALTIDGSWNIILATVLASFLGVYISGNN</sequence>
<reference evidence="14 21" key="4">
    <citation type="submission" date="2019-03" db="EMBL/GenBank/DDBJ databases">
        <title>Deep subsurface shale carbon reservoir microbial communities from Ohio and West Virginia, USA.</title>
        <authorList>
            <person name="Wrighton K."/>
        </authorList>
    </citation>
    <scope>NUCLEOTIDE SEQUENCE [LARGE SCALE GENOMIC DNA]</scope>
    <source>
        <strain evidence="14 21">UTICA-S4D12</strain>
    </source>
</reference>
<gene>
    <name evidence="14" type="ORF">BY453_11349</name>
    <name evidence="15" type="ORF">C7954_10449</name>
    <name evidence="9" type="ORF">C8C78_1159</name>
    <name evidence="10" type="ORF">SAMN04488597_10381</name>
    <name evidence="11" type="ORF">SAMN04488598_1408</name>
    <name evidence="13" type="ORF">SAMN04515652_1408</name>
    <name evidence="12" type="ORF">SAMN04515654_10494</name>
</gene>
<evidence type="ECO:0000313" key="12">
    <source>
        <dbReference type="EMBL" id="SDI30868.1"/>
    </source>
</evidence>
<dbReference type="Proteomes" id="UP000198612">
    <property type="component" value="Unassembled WGS sequence"/>
</dbReference>
<dbReference type="RefSeq" id="WP_089716361.1">
    <property type="nucleotide sequence ID" value="NZ_FMYT01000003.1"/>
</dbReference>
<dbReference type="GO" id="GO:1903785">
    <property type="term" value="P:L-valine transmembrane transport"/>
    <property type="evidence" value="ECO:0007669"/>
    <property type="project" value="TreeGrafter"/>
</dbReference>
<dbReference type="GO" id="GO:0005886">
    <property type="term" value="C:plasma membrane"/>
    <property type="evidence" value="ECO:0007669"/>
    <property type="project" value="UniProtKB-SubCell"/>
</dbReference>
<protein>
    <submittedName>
        <fullName evidence="10">4-azaleucine resistance probable transporter AzlC</fullName>
    </submittedName>
    <submittedName>
        <fullName evidence="9">4-azaleucine resistance transporter AzlC</fullName>
    </submittedName>
</protein>
<proteinExistence type="inferred from homology"/>
<keyword evidence="7 8" id="KW-0472">Membrane</keyword>